<dbReference type="OrthoDB" id="5970528at2759"/>
<dbReference type="InterPro" id="IPR043159">
    <property type="entry name" value="Lectin_gal-bd_sf"/>
</dbReference>
<dbReference type="AlphaFoldDB" id="A0A7J7KNP4"/>
<reference evidence="2" key="1">
    <citation type="submission" date="2020-06" db="EMBL/GenBank/DDBJ databases">
        <title>Draft genome of Bugula neritina, a colonial animal packing powerful symbionts and potential medicines.</title>
        <authorList>
            <person name="Rayko M."/>
        </authorList>
    </citation>
    <scope>NUCLEOTIDE SEQUENCE [LARGE SCALE GENOMIC DNA]</scope>
    <source>
        <strain evidence="2">Kwan_BN1</strain>
    </source>
</reference>
<dbReference type="Gene3D" id="2.60.120.740">
    <property type="match status" value="1"/>
</dbReference>
<dbReference type="Pfam" id="PF02140">
    <property type="entry name" value="SUEL_Lectin"/>
    <property type="match status" value="1"/>
</dbReference>
<evidence type="ECO:0000313" key="3">
    <source>
        <dbReference type="Proteomes" id="UP000593567"/>
    </source>
</evidence>
<sequence length="91" mass="10038">MQKVKDLCEERKGCRVKASSDSTFFPDPCPDTGKYLKIVYKCVPVQMGIRTGQGDWCISEEGKKTGDHISAEDTATILTKLSLSSSNHLVK</sequence>
<dbReference type="InterPro" id="IPR000922">
    <property type="entry name" value="Lectin_gal-bd_dom"/>
</dbReference>
<accession>A0A7J7KNP4</accession>
<evidence type="ECO:0000313" key="2">
    <source>
        <dbReference type="EMBL" id="KAF6039791.1"/>
    </source>
</evidence>
<proteinExistence type="predicted"/>
<organism evidence="2 3">
    <name type="scientific">Bugula neritina</name>
    <name type="common">Brown bryozoan</name>
    <name type="synonym">Sertularia neritina</name>
    <dbReference type="NCBI Taxonomy" id="10212"/>
    <lineage>
        <taxon>Eukaryota</taxon>
        <taxon>Metazoa</taxon>
        <taxon>Spiralia</taxon>
        <taxon>Lophotrochozoa</taxon>
        <taxon>Bryozoa</taxon>
        <taxon>Gymnolaemata</taxon>
        <taxon>Cheilostomatida</taxon>
        <taxon>Flustrina</taxon>
        <taxon>Buguloidea</taxon>
        <taxon>Bugulidae</taxon>
        <taxon>Bugula</taxon>
    </lineage>
</organism>
<dbReference type="Proteomes" id="UP000593567">
    <property type="component" value="Unassembled WGS sequence"/>
</dbReference>
<name>A0A7J7KNP4_BUGNE</name>
<evidence type="ECO:0000259" key="1">
    <source>
        <dbReference type="Pfam" id="PF02140"/>
    </source>
</evidence>
<protein>
    <recommendedName>
        <fullName evidence="1">SUEL-type lectin domain-containing protein</fullName>
    </recommendedName>
</protein>
<feature type="domain" description="SUEL-type lectin" evidence="1">
    <location>
        <begin position="1"/>
        <end position="42"/>
    </location>
</feature>
<dbReference type="EMBL" id="VXIV02000212">
    <property type="protein sequence ID" value="KAF6039791.1"/>
    <property type="molecule type" value="Genomic_DNA"/>
</dbReference>
<comment type="caution">
    <text evidence="2">The sequence shown here is derived from an EMBL/GenBank/DDBJ whole genome shotgun (WGS) entry which is preliminary data.</text>
</comment>
<dbReference type="PANTHER" id="PTHR46780">
    <property type="entry name" value="PROTEIN EVA-1"/>
    <property type="match status" value="1"/>
</dbReference>
<keyword evidence="3" id="KW-1185">Reference proteome</keyword>
<dbReference type="GO" id="GO:0030246">
    <property type="term" value="F:carbohydrate binding"/>
    <property type="evidence" value="ECO:0007669"/>
    <property type="project" value="InterPro"/>
</dbReference>
<gene>
    <name evidence="2" type="ORF">EB796_001943</name>
</gene>